<evidence type="ECO:0000256" key="3">
    <source>
        <dbReference type="ARBA" id="ARBA00022989"/>
    </source>
</evidence>
<evidence type="ECO:0000256" key="2">
    <source>
        <dbReference type="ARBA" id="ARBA00022692"/>
    </source>
</evidence>
<gene>
    <name evidence="7" type="ORF">J2X31_001156</name>
</gene>
<evidence type="ECO:0000256" key="1">
    <source>
        <dbReference type="ARBA" id="ARBA00004167"/>
    </source>
</evidence>
<dbReference type="RefSeq" id="WP_310025139.1">
    <property type="nucleotide sequence ID" value="NZ_JAVDVI010000004.1"/>
</dbReference>
<dbReference type="InterPro" id="IPR007452">
    <property type="entry name" value="TamB_C"/>
</dbReference>
<keyword evidence="4" id="KW-0472">Membrane</keyword>
<comment type="caution">
    <text evidence="7">The sequence shown here is derived from an EMBL/GenBank/DDBJ whole genome shotgun (WGS) entry which is preliminary data.</text>
</comment>
<dbReference type="Pfam" id="PF04357">
    <property type="entry name" value="TamB"/>
    <property type="match status" value="1"/>
</dbReference>
<dbReference type="EMBL" id="JAVDVI010000004">
    <property type="protein sequence ID" value="MDR6967149.1"/>
    <property type="molecule type" value="Genomic_DNA"/>
</dbReference>
<organism evidence="7 8">
    <name type="scientific">Flavobacterium arsenatis</name>
    <dbReference type="NCBI Taxonomy" id="1484332"/>
    <lineage>
        <taxon>Bacteria</taxon>
        <taxon>Pseudomonadati</taxon>
        <taxon>Bacteroidota</taxon>
        <taxon>Flavobacteriia</taxon>
        <taxon>Flavobacteriales</taxon>
        <taxon>Flavobacteriaceae</taxon>
        <taxon>Flavobacterium</taxon>
    </lineage>
</organism>
<reference evidence="7 8" key="1">
    <citation type="submission" date="2023-07" db="EMBL/GenBank/DDBJ databases">
        <title>Sorghum-associated microbial communities from plants grown in Nebraska, USA.</title>
        <authorList>
            <person name="Schachtman D."/>
        </authorList>
    </citation>
    <scope>NUCLEOTIDE SEQUENCE [LARGE SCALE GENOMIC DNA]</scope>
    <source>
        <strain evidence="7 8">3773</strain>
    </source>
</reference>
<name>A0ABU1TMF5_9FLAO</name>
<keyword evidence="3" id="KW-1133">Transmembrane helix</keyword>
<proteinExistence type="predicted"/>
<protein>
    <recommendedName>
        <fullName evidence="6">Translocation and assembly module TamB C-terminal domain-containing protein</fullName>
    </recommendedName>
</protein>
<keyword evidence="8" id="KW-1185">Reference proteome</keyword>
<evidence type="ECO:0000259" key="6">
    <source>
        <dbReference type="Pfam" id="PF04357"/>
    </source>
</evidence>
<feature type="region of interest" description="Disordered" evidence="5">
    <location>
        <begin position="1477"/>
        <end position="1504"/>
    </location>
</feature>
<evidence type="ECO:0000256" key="4">
    <source>
        <dbReference type="ARBA" id="ARBA00023136"/>
    </source>
</evidence>
<accession>A0ABU1TMF5</accession>
<dbReference type="PANTHER" id="PTHR36985">
    <property type="entry name" value="TRANSLOCATION AND ASSEMBLY MODULE SUBUNIT TAMB"/>
    <property type="match status" value="1"/>
</dbReference>
<evidence type="ECO:0000313" key="8">
    <source>
        <dbReference type="Proteomes" id="UP001255185"/>
    </source>
</evidence>
<dbReference type="PANTHER" id="PTHR36985:SF1">
    <property type="entry name" value="TRANSLOCATION AND ASSEMBLY MODULE SUBUNIT TAMB"/>
    <property type="match status" value="1"/>
</dbReference>
<comment type="subcellular location">
    <subcellularLocation>
        <location evidence="1">Membrane</location>
        <topology evidence="1">Single-pass membrane protein</topology>
    </subcellularLocation>
</comment>
<dbReference type="Proteomes" id="UP001255185">
    <property type="component" value="Unassembled WGS sequence"/>
</dbReference>
<sequence length="1504" mass="169633">MEKVTKVSRFRRIKKIVFRVLLGLILFLLLSGILLSLPVVQTKIGNYVTNMLNEDYGTDINVEQVAVSIFGGVKLKTVMIRDHHKDTLIYANRIKTNILDISKMIEGDLLFGDIRLDGLVFNLKNYKGEKDTNLDRFIDLFDDGKPSTSKKKFLLQAKNAYFTNSRFMVIDENIKDPKSVDFTKLNASLNNFKIYGPDVSAKINKMSFKDHRGLFVENLSSKFSYSKTSIVLEDLDLTTKESFFKGKVVLKYNREDFKDFNNRVVFDVKIDESTLATNDIRYFYDELGKNQKFDLKAKIDGTLNDLTFKNLKLVDEKNSQIIGNVNFKNLLGKGGQEFYMKGDFYKVSSNYDDLVALLPNVLGNKLPTSLENLGQFNLVGTAEITKKTITTDFFMSTAIGNIKSNLEMTDIDNIDNASYIGNVELDNFNIGKFLDEKEIGKASLNLDVDGKGFTKKYLNTVVSGKISKLNYNKYTYTNINVDGNFKNPIFKGRLNINDPNLLMDFDGLVDLSKKDLRYDFHTKIDYADLKKLNFMKDSISVFRGDIVMNISGNNIDDLEGIVKISQTAYNNQKDNYIFDDFTLESSFDANRERTITINSPDIIEGKLVGKFKFNQLFKMAQNAAGSLYANYEPHKVSKGQYLKFNFSVYNKIIEIFYPGIEIGANTFIRGSINSDKDEFKLVFNSPGIKAFDNYFDKIKIDIDNKNPLYNAYVEMDTIRTKYYKFSEFSFINVTSNDTLFARTEFKGGKKADDFFNLNFYHTIDKDNNSVVGLKKSEVQFKDYLWFLNEDETDDNKVIFDKKLKNFAIENFVMTHENQKIELMGKLRDSTFKDLQLNFENVNLGKIIPSIDSLEVAGNLNGKIDFKQNNNVYRPTASVQVDSLHVNDIELGNLNVDITGNDSFSKFTIDSSLENKNLKSFLAEGTFSIENKQTIMDLDLRFDQFNLATLSPLGGTVISNIRGFVSGTSNISGNIKTPEVNGRLFLDKAGLRIPYLNVDYAFKESSIIDLAENQFIFQNAILVDTKHDTRGRINGVIKHKNFSNWNLDLTIDSDRLLALDTKDSEDAAYYGTAFIDGTAKLSGPTDGLFIEVVAESKSGTQLKIPINNAESVGNKSFMHFLTPEEKYNLQKGILGQVRDYKGLELKFELDVTPEAEIEVILDRETGHGMKARGNGTLLLEINTMGKFNMIGDYQVYEGSYNFRYRGLIDKRLDVKKFSTIVWEGDPMRARLNLEAIYKTTANPSVLLDNPSVNRKVPVEVGIGITGSLSSPEPDFSINFPTISSVLKSEIQTKLGDKDIRQTQALTLLSTGGFLSQDGVNQSAIAQNLFETAGGIFDDIFQNPDDKVKVGIDIVSADRTPGNEADGSVGVTVSTQVNERISINGKVGVPVGGINESAIVGNVEVQYRVNEDGSLNLRVFNRENDINYIGEGIGYTQGIGITYEVDFDTFKELVNKIFKNHQLDKVKIEDDIIPDSEIAPEYMSFPEKKKKTEPKNNAEAIPSKED</sequence>
<feature type="domain" description="Translocation and assembly module TamB C-terminal" evidence="6">
    <location>
        <begin position="1026"/>
        <end position="1445"/>
    </location>
</feature>
<evidence type="ECO:0000313" key="7">
    <source>
        <dbReference type="EMBL" id="MDR6967149.1"/>
    </source>
</evidence>
<evidence type="ECO:0000256" key="5">
    <source>
        <dbReference type="SAM" id="MobiDB-lite"/>
    </source>
</evidence>
<keyword evidence="2" id="KW-0812">Transmembrane</keyword>